<dbReference type="InterPro" id="IPR021264">
    <property type="entry name" value="AFUB_079030/YDR124W-like"/>
</dbReference>
<dbReference type="Pfam" id="PF11001">
    <property type="entry name" value="AFUB_07903_YDR124W_hel"/>
    <property type="match status" value="1"/>
</dbReference>
<feature type="compositionally biased region" description="Basic and acidic residues" evidence="1">
    <location>
        <begin position="120"/>
        <end position="134"/>
    </location>
</feature>
<reference evidence="3" key="1">
    <citation type="submission" date="2023-01" db="EMBL/GenBank/DDBJ databases">
        <authorList>
            <person name="Van Ghelder C."/>
            <person name="Rancurel C."/>
        </authorList>
    </citation>
    <scope>NUCLEOTIDE SEQUENCE</scope>
    <source>
        <strain evidence="3">CNCM I-4278</strain>
    </source>
</reference>
<gene>
    <name evidence="3" type="ORF">PDIGIT_LOCUS6459</name>
</gene>
<comment type="caution">
    <text evidence="3">The sequence shown here is derived from an EMBL/GenBank/DDBJ whole genome shotgun (WGS) entry which is preliminary data.</text>
</comment>
<dbReference type="EMBL" id="CAOQHR010000004">
    <property type="protein sequence ID" value="CAI6333421.1"/>
    <property type="molecule type" value="Genomic_DNA"/>
</dbReference>
<keyword evidence="4" id="KW-1185">Reference proteome</keyword>
<evidence type="ECO:0000313" key="4">
    <source>
        <dbReference type="Proteomes" id="UP001152607"/>
    </source>
</evidence>
<feature type="region of interest" description="Disordered" evidence="1">
    <location>
        <begin position="1"/>
        <end position="43"/>
    </location>
</feature>
<evidence type="ECO:0000256" key="1">
    <source>
        <dbReference type="SAM" id="MobiDB-lite"/>
    </source>
</evidence>
<protein>
    <recommendedName>
        <fullName evidence="2">Subtelomeric hrmA-associated cluster protein AFUB-079030/YDR124W-like helical bundle domain-containing protein</fullName>
    </recommendedName>
</protein>
<sequence>MAREAKVRRSRSESGDPDPRLKKPRAPKPNRDRGVPEAEAKPAVTLCIPSHGFDGCHSIDTIDSIEPPIRHATNATRAIVSPQNPGWRLPVAPKTVQARGQNPTPSTTRSVARPKVPRKYIREGDDDDHHKDEQGGSDPHCSRLEANTLLVSDIPAVIKFYHTRFKELTMKPLRQIVTAWVKRLEPSRNRDYGPYDKTVTPATAKSGTCPPWWPKNTPYTEPSHLKSNHLIPLAIEIMMVHRDVDEKKRTQSWMENLEKDAIYHIDTTPDDSFSSSKEAAYHKCMKERATQIITNLFSIAKSHEAYILTEGCGSDNKVTWYYVPKPQRLTNRKRKRAQSMQDATRSDTEPDDVTSYTQSFRSMDSNYNTREVSPEQDFIPPKAVDSVYPGMCHTSFAGALPSYYTPPVNYLPSANNADDHCKNIIPAGTTEFPSVNNIYPTNSYVYQPSDPAFVGGVPYYFDPNTGMYSWNLDMYTAPSTQPFPGVQALPLSGQRDKYDLTGYPHGL</sequence>
<feature type="compositionally biased region" description="Basic and acidic residues" evidence="1">
    <location>
        <begin position="29"/>
        <end position="40"/>
    </location>
</feature>
<feature type="compositionally biased region" description="Polar residues" evidence="1">
    <location>
        <begin position="354"/>
        <end position="371"/>
    </location>
</feature>
<dbReference type="OrthoDB" id="5338458at2759"/>
<accession>A0A9W4UBZ6</accession>
<evidence type="ECO:0000259" key="2">
    <source>
        <dbReference type="Pfam" id="PF11001"/>
    </source>
</evidence>
<evidence type="ECO:0000313" key="3">
    <source>
        <dbReference type="EMBL" id="CAI6333421.1"/>
    </source>
</evidence>
<feature type="domain" description="Subtelomeric hrmA-associated cluster protein AFUB-079030/YDR124W-like helical bundle" evidence="2">
    <location>
        <begin position="154"/>
        <end position="301"/>
    </location>
</feature>
<proteinExistence type="predicted"/>
<dbReference type="Proteomes" id="UP001152607">
    <property type="component" value="Unassembled WGS sequence"/>
</dbReference>
<feature type="compositionally biased region" description="Basic and acidic residues" evidence="1">
    <location>
        <begin position="1"/>
        <end position="21"/>
    </location>
</feature>
<dbReference type="AlphaFoldDB" id="A0A9W4UBZ6"/>
<name>A0A9W4UBZ6_9PLEO</name>
<dbReference type="InterPro" id="IPR047092">
    <property type="entry name" value="AFUB_07903/YDR124W-like_hel"/>
</dbReference>
<dbReference type="PANTHER" id="PTHR36102">
    <property type="entry name" value="CHROMOSOME 10, WHOLE GENOME SHOTGUN SEQUENCE"/>
    <property type="match status" value="1"/>
</dbReference>
<feature type="region of interest" description="Disordered" evidence="1">
    <location>
        <begin position="331"/>
        <end position="378"/>
    </location>
</feature>
<feature type="compositionally biased region" description="Polar residues" evidence="1">
    <location>
        <begin position="98"/>
        <end position="110"/>
    </location>
</feature>
<dbReference type="PANTHER" id="PTHR36102:SF1">
    <property type="entry name" value="YDR124W-LIKE HELICAL BUNDLE DOMAIN-CONTAINING PROTEIN"/>
    <property type="match status" value="1"/>
</dbReference>
<organism evidence="3 4">
    <name type="scientific">Periconia digitata</name>
    <dbReference type="NCBI Taxonomy" id="1303443"/>
    <lineage>
        <taxon>Eukaryota</taxon>
        <taxon>Fungi</taxon>
        <taxon>Dikarya</taxon>
        <taxon>Ascomycota</taxon>
        <taxon>Pezizomycotina</taxon>
        <taxon>Dothideomycetes</taxon>
        <taxon>Pleosporomycetidae</taxon>
        <taxon>Pleosporales</taxon>
        <taxon>Massarineae</taxon>
        <taxon>Periconiaceae</taxon>
        <taxon>Periconia</taxon>
    </lineage>
</organism>
<feature type="region of interest" description="Disordered" evidence="1">
    <location>
        <begin position="95"/>
        <end position="141"/>
    </location>
</feature>